<dbReference type="Proteomes" id="UP000803884">
    <property type="component" value="Unassembled WGS sequence"/>
</dbReference>
<keyword evidence="2" id="KW-1133">Transmembrane helix</keyword>
<feature type="compositionally biased region" description="Polar residues" evidence="1">
    <location>
        <begin position="171"/>
        <end position="187"/>
    </location>
</feature>
<name>A0AB34KJZ6_9PEZI</name>
<evidence type="ECO:0000313" key="4">
    <source>
        <dbReference type="Proteomes" id="UP000803884"/>
    </source>
</evidence>
<keyword evidence="2" id="KW-0472">Membrane</keyword>
<dbReference type="RefSeq" id="XP_069228224.1">
    <property type="nucleotide sequence ID" value="XM_069375126.1"/>
</dbReference>
<reference evidence="3 4" key="1">
    <citation type="journal article" date="2020" name="Microbiol. Resour. Announc.">
        <title>Draft Genome Sequence of a Cladosporium Species Isolated from the Mesophotic Ascidian Didemnum maculosum.</title>
        <authorList>
            <person name="Gioti A."/>
            <person name="Siaperas R."/>
            <person name="Nikolaivits E."/>
            <person name="Le Goff G."/>
            <person name="Ouazzani J."/>
            <person name="Kotoulas G."/>
            <person name="Topakas E."/>
        </authorList>
    </citation>
    <scope>NUCLEOTIDE SEQUENCE [LARGE SCALE GENOMIC DNA]</scope>
    <source>
        <strain evidence="3 4">TM138-S3</strain>
    </source>
</reference>
<accession>A0AB34KJZ6</accession>
<organism evidence="3 4">
    <name type="scientific">Cladosporium halotolerans</name>
    <dbReference type="NCBI Taxonomy" id="1052096"/>
    <lineage>
        <taxon>Eukaryota</taxon>
        <taxon>Fungi</taxon>
        <taxon>Dikarya</taxon>
        <taxon>Ascomycota</taxon>
        <taxon>Pezizomycotina</taxon>
        <taxon>Dothideomycetes</taxon>
        <taxon>Dothideomycetidae</taxon>
        <taxon>Cladosporiales</taxon>
        <taxon>Cladosporiaceae</taxon>
        <taxon>Cladosporium</taxon>
    </lineage>
</organism>
<sequence>MAPPTPVFLFPRQSPTSIDDVNNEGGSDSDDNRGIMNYYFVFFALLVCIAGLCAYFVWRRRKAALQIYQNHQNSAFPQSVSREWDNMRYRRRYWNNNGFRTAQASREEGLDENGEAPPPYMPKDDQATDNNGASQAGGPNTQGQARPGEPAIPMQALSREQAGLKPPDYEQTVQPNGSDASGSRPAN</sequence>
<keyword evidence="2" id="KW-0812">Transmembrane</keyword>
<dbReference type="GeneID" id="96007964"/>
<feature type="transmembrane region" description="Helical" evidence="2">
    <location>
        <begin position="38"/>
        <end position="58"/>
    </location>
</feature>
<dbReference type="EMBL" id="JAAQHG020000021">
    <property type="protein sequence ID" value="KAL1585118.1"/>
    <property type="molecule type" value="Genomic_DNA"/>
</dbReference>
<evidence type="ECO:0000313" key="3">
    <source>
        <dbReference type="EMBL" id="KAL1585118.1"/>
    </source>
</evidence>
<comment type="caution">
    <text evidence="3">The sequence shown here is derived from an EMBL/GenBank/DDBJ whole genome shotgun (WGS) entry which is preliminary data.</text>
</comment>
<protein>
    <submittedName>
        <fullName evidence="3">Uncharacterized protein</fullName>
    </submittedName>
</protein>
<dbReference type="AlphaFoldDB" id="A0AB34KJZ6"/>
<feature type="region of interest" description="Disordered" evidence="1">
    <location>
        <begin position="100"/>
        <end position="187"/>
    </location>
</feature>
<gene>
    <name evidence="3" type="ORF">WHR41_06521</name>
</gene>
<proteinExistence type="predicted"/>
<keyword evidence="4" id="KW-1185">Reference proteome</keyword>
<feature type="compositionally biased region" description="Polar residues" evidence="1">
    <location>
        <begin position="128"/>
        <end position="144"/>
    </location>
</feature>
<evidence type="ECO:0000256" key="2">
    <source>
        <dbReference type="SAM" id="Phobius"/>
    </source>
</evidence>
<evidence type="ECO:0000256" key="1">
    <source>
        <dbReference type="SAM" id="MobiDB-lite"/>
    </source>
</evidence>